<keyword evidence="1" id="KW-0812">Transmembrane</keyword>
<feature type="transmembrane region" description="Helical" evidence="1">
    <location>
        <begin position="421"/>
        <end position="442"/>
    </location>
</feature>
<dbReference type="Pfam" id="PF05226">
    <property type="entry name" value="CHASE2"/>
    <property type="match status" value="1"/>
</dbReference>
<dbReference type="SMART" id="SM01080">
    <property type="entry name" value="CHASE2"/>
    <property type="match status" value="1"/>
</dbReference>
<feature type="domain" description="Guanylate cyclase" evidence="2">
    <location>
        <begin position="485"/>
        <end position="614"/>
    </location>
</feature>
<dbReference type="InterPro" id="IPR001054">
    <property type="entry name" value="A/G_cyclase"/>
</dbReference>
<dbReference type="PANTHER" id="PTHR43081:SF1">
    <property type="entry name" value="ADENYLATE CYCLASE, TERMINAL-DIFFERENTIATION SPECIFIC"/>
    <property type="match status" value="1"/>
</dbReference>
<dbReference type="InterPro" id="IPR050697">
    <property type="entry name" value="Adenylyl/Guanylyl_Cyclase_3/4"/>
</dbReference>
<dbReference type="Pfam" id="PF00211">
    <property type="entry name" value="Guanylate_cyc"/>
    <property type="match status" value="1"/>
</dbReference>
<dbReference type="EC" id="4.6.1.1" evidence="3"/>
<dbReference type="Gene3D" id="3.30.70.1230">
    <property type="entry name" value="Nucleotide cyclase"/>
    <property type="match status" value="1"/>
</dbReference>
<sequence length="732" mass="83241">MIKNNKYYNYKTAFSLISTLLFLWLLLSDSRPISKIHNALERPVVRYHFMQNERIKPKDTKLTIVYIDRQSLDTYGPWPWSGRQLTILLNRLINNGASVVAFDLPLSMPEENNAQQVYDWLKKNRSLNSRTSRALKRAIKHFDYHGQLARRLKHQARQQNVILGFKFTNDHIISTGHLPPPINFENKITIRPIHKVSSYNGNTLNIQKSMLVGGFINLNSTHKTPLYKTPLILRYGTQIYPSISLQLARNRLLNNKIYLRSASNDSNFITGINLDESWIPTDQNGNIIFRFQGPPGSYPTVSAKKIISGELLPSVIQSKIKNKAVIVSSNVPHIRSGVKIANKYFYSSAEIHANIVSSILSGQVFSKPLHLQHLDIWLLVFTGLTLGLILPGMKPRQLILVSGLFIFAWLIYHSTLMSSLLYISTLVIPILLIICLSLFHYLSSQDSVKLRMLSALRVIQDRIPLLSPIDSSQSDKESISQEQSTVMFVNIQNFTEISEQLNTIELNKLLGLFSTPISSVIMHHHGQINQHIGHSILATWSKRGNLSETMDHALDAALKIRRIAKTLQLASIKKNLPPLEITVGINSGIIKTRSLTWQSRLTCGQAVDSACKLSDLSGFYGVNIIVSESSRNASPDFYYRQLDTIKITGLAKPITIYEPICRTADIDLCEYYELQLYNRAMEYIKESNSKHAISFFSYLHKARPNIVVYKRYLDKLHTNAMNNKKTVHNFSD</sequence>
<reference evidence="3" key="1">
    <citation type="submission" date="2018-06" db="EMBL/GenBank/DDBJ databases">
        <authorList>
            <person name="Zhirakovskaya E."/>
        </authorList>
    </citation>
    <scope>NUCLEOTIDE SEQUENCE</scope>
</reference>
<feature type="transmembrane region" description="Helical" evidence="1">
    <location>
        <begin position="398"/>
        <end position="415"/>
    </location>
</feature>
<dbReference type="EMBL" id="UOFL01000072">
    <property type="protein sequence ID" value="VAW74931.1"/>
    <property type="molecule type" value="Genomic_DNA"/>
</dbReference>
<dbReference type="SUPFAM" id="SSF55073">
    <property type="entry name" value="Nucleotide cyclase"/>
    <property type="match status" value="1"/>
</dbReference>
<evidence type="ECO:0000313" key="3">
    <source>
        <dbReference type="EMBL" id="VAW74931.1"/>
    </source>
</evidence>
<evidence type="ECO:0000259" key="2">
    <source>
        <dbReference type="PROSITE" id="PS50125"/>
    </source>
</evidence>
<name>A0A3B0Y5Q5_9ZZZZ</name>
<dbReference type="PANTHER" id="PTHR43081">
    <property type="entry name" value="ADENYLATE CYCLASE, TERMINAL-DIFFERENTIATION SPECIFIC-RELATED"/>
    <property type="match status" value="1"/>
</dbReference>
<gene>
    <name evidence="3" type="ORF">MNBD_GAMMA12-2462</name>
</gene>
<dbReference type="CDD" id="cd07302">
    <property type="entry name" value="CHD"/>
    <property type="match status" value="1"/>
</dbReference>
<dbReference type="GO" id="GO:0006171">
    <property type="term" value="P:cAMP biosynthetic process"/>
    <property type="evidence" value="ECO:0007669"/>
    <property type="project" value="TreeGrafter"/>
</dbReference>
<keyword evidence="1" id="KW-1133">Transmembrane helix</keyword>
<protein>
    <submittedName>
        <fullName evidence="3">Adenylate cyclase</fullName>
        <ecNumber evidence="3">4.6.1.1</ecNumber>
    </submittedName>
</protein>
<dbReference type="InterPro" id="IPR029787">
    <property type="entry name" value="Nucleotide_cyclase"/>
</dbReference>
<dbReference type="GO" id="GO:0035556">
    <property type="term" value="P:intracellular signal transduction"/>
    <property type="evidence" value="ECO:0007669"/>
    <property type="project" value="InterPro"/>
</dbReference>
<dbReference type="PROSITE" id="PS50125">
    <property type="entry name" value="GUANYLATE_CYCLASE_2"/>
    <property type="match status" value="1"/>
</dbReference>
<keyword evidence="1" id="KW-0472">Membrane</keyword>
<dbReference type="AlphaFoldDB" id="A0A3B0Y5Q5"/>
<accession>A0A3B0Y5Q5</accession>
<dbReference type="GO" id="GO:0004016">
    <property type="term" value="F:adenylate cyclase activity"/>
    <property type="evidence" value="ECO:0007669"/>
    <property type="project" value="UniProtKB-EC"/>
</dbReference>
<keyword evidence="3" id="KW-0456">Lyase</keyword>
<evidence type="ECO:0000256" key="1">
    <source>
        <dbReference type="SAM" id="Phobius"/>
    </source>
</evidence>
<feature type="transmembrane region" description="Helical" evidence="1">
    <location>
        <begin position="374"/>
        <end position="391"/>
    </location>
</feature>
<organism evidence="3">
    <name type="scientific">hydrothermal vent metagenome</name>
    <dbReference type="NCBI Taxonomy" id="652676"/>
    <lineage>
        <taxon>unclassified sequences</taxon>
        <taxon>metagenomes</taxon>
        <taxon>ecological metagenomes</taxon>
    </lineage>
</organism>
<proteinExistence type="predicted"/>
<dbReference type="InterPro" id="IPR007890">
    <property type="entry name" value="CHASE2"/>
</dbReference>